<dbReference type="EMBL" id="CP060412">
    <property type="protein sequence ID" value="QNK01308.1"/>
    <property type="molecule type" value="Genomic_DNA"/>
</dbReference>
<organism evidence="1 2">
    <name type="scientific">Dyella telluris</name>
    <dbReference type="NCBI Taxonomy" id="2763498"/>
    <lineage>
        <taxon>Bacteria</taxon>
        <taxon>Pseudomonadati</taxon>
        <taxon>Pseudomonadota</taxon>
        <taxon>Gammaproteobacteria</taxon>
        <taxon>Lysobacterales</taxon>
        <taxon>Rhodanobacteraceae</taxon>
        <taxon>Dyella</taxon>
    </lineage>
</organism>
<dbReference type="PANTHER" id="PTHR45982">
    <property type="entry name" value="REGULATOR OF CHROMOSOME CONDENSATION"/>
    <property type="match status" value="1"/>
</dbReference>
<dbReference type="Gene3D" id="2.130.10.30">
    <property type="entry name" value="Regulator of chromosome condensation 1/beta-lactamase-inhibitor protein II"/>
    <property type="match status" value="2"/>
</dbReference>
<dbReference type="SUPFAM" id="SSF50985">
    <property type="entry name" value="RCC1/BLIP-II"/>
    <property type="match status" value="1"/>
</dbReference>
<proteinExistence type="predicted"/>
<dbReference type="InterPro" id="IPR000408">
    <property type="entry name" value="Reg_chr_condens"/>
</dbReference>
<sequence length="430" mass="45999">MVRKALFMTLLLALLCTVGLGLLKAPTLVGPQTAKTPAFCPRFGENPPKALPLPGRATSVGFLGSGVLIVDEDGNVWTYTRADTQCDDPAPVRLVDATVFAKAFPDAGKIVQVTGRAVLTEHGRTFLATGWSVPISCSTGPRPCPSLESVDVPETASLAAGDQHLLLVGTEGLLWSQGLNDCGQLARQTTQTNTPYAKRVPDFRPVASVAAGMRGSMALDKNGQVWTWGNLSHPNFDSTWGTQPVPGWSYCPFPDHDDEAQHLSGKVDGMPRKVEGLPAITQVSANYASDFALDIHGVVWGWGYNSCGQLGVPPQLSPVQMTYSEKPLRVQGLPSIRQIAAGRRHVLALDAEGQVWAWGENQDTEIGPRFRALDGLQATCTAEGPGGEYAGYTPWPRQVPGIGHITRIAAGHNSSAAIDDQGKVWVWGRH</sequence>
<dbReference type="PROSITE" id="PS50012">
    <property type="entry name" value="RCC1_3"/>
    <property type="match status" value="3"/>
</dbReference>
<dbReference type="KEGG" id="dtl:H8F01_20070"/>
<dbReference type="GO" id="GO:0005085">
    <property type="term" value="F:guanyl-nucleotide exchange factor activity"/>
    <property type="evidence" value="ECO:0007669"/>
    <property type="project" value="TreeGrafter"/>
</dbReference>
<reference evidence="1 2" key="1">
    <citation type="submission" date="2020-08" db="EMBL/GenBank/DDBJ databases">
        <title>Dyella sp. G9 isolated from forest soil.</title>
        <authorList>
            <person name="Fu J."/>
            <person name="Qiu L."/>
        </authorList>
    </citation>
    <scope>NUCLEOTIDE SEQUENCE [LARGE SCALE GENOMIC DNA]</scope>
    <source>
        <strain evidence="1 2">G9</strain>
    </source>
</reference>
<keyword evidence="2" id="KW-1185">Reference proteome</keyword>
<protein>
    <submittedName>
        <fullName evidence="1">Uncharacterized protein</fullName>
    </submittedName>
</protein>
<dbReference type="InterPro" id="IPR051553">
    <property type="entry name" value="Ran_GTPase-activating"/>
</dbReference>
<dbReference type="Pfam" id="PF13540">
    <property type="entry name" value="RCC1_2"/>
    <property type="match status" value="1"/>
</dbReference>
<dbReference type="Proteomes" id="UP000515873">
    <property type="component" value="Chromosome"/>
</dbReference>
<name>A0A7G8Q3F0_9GAMM</name>
<dbReference type="PRINTS" id="PR00633">
    <property type="entry name" value="RCCNDNSATION"/>
</dbReference>
<evidence type="ECO:0000313" key="1">
    <source>
        <dbReference type="EMBL" id="QNK01308.1"/>
    </source>
</evidence>
<dbReference type="GO" id="GO:0005737">
    <property type="term" value="C:cytoplasm"/>
    <property type="evidence" value="ECO:0007669"/>
    <property type="project" value="TreeGrafter"/>
</dbReference>
<accession>A0A7G8Q3F0</accession>
<evidence type="ECO:0000313" key="2">
    <source>
        <dbReference type="Proteomes" id="UP000515873"/>
    </source>
</evidence>
<dbReference type="AlphaFoldDB" id="A0A7G8Q3F0"/>
<dbReference type="PANTHER" id="PTHR45982:SF1">
    <property type="entry name" value="REGULATOR OF CHROMOSOME CONDENSATION"/>
    <property type="match status" value="1"/>
</dbReference>
<dbReference type="InterPro" id="IPR009091">
    <property type="entry name" value="RCC1/BLIP-II"/>
</dbReference>
<gene>
    <name evidence="1" type="ORF">H8F01_20070</name>
</gene>
<dbReference type="Pfam" id="PF00415">
    <property type="entry name" value="RCC1"/>
    <property type="match status" value="1"/>
</dbReference>
<dbReference type="RefSeq" id="WP_187056770.1">
    <property type="nucleotide sequence ID" value="NZ_CP060412.1"/>
</dbReference>